<dbReference type="InterPro" id="IPR005114">
    <property type="entry name" value="Helicase_assoc"/>
</dbReference>
<dbReference type="Proteomes" id="UP000001449">
    <property type="component" value="Chromosome 14"/>
</dbReference>
<reference evidence="2 3" key="2">
    <citation type="journal article" date="2008" name="Nature">
        <title>The Phaeodactylum genome reveals the evolutionary history of diatom genomes.</title>
        <authorList>
            <person name="Bowler C."/>
            <person name="Allen A.E."/>
            <person name="Badger J.H."/>
            <person name="Grimwood J."/>
            <person name="Jabbari K."/>
            <person name="Kuo A."/>
            <person name="Maheswari U."/>
            <person name="Martens C."/>
            <person name="Maumus F."/>
            <person name="Otillar R.P."/>
            <person name="Rayko E."/>
            <person name="Salamov A."/>
            <person name="Vandepoele K."/>
            <person name="Beszteri B."/>
            <person name="Gruber A."/>
            <person name="Heijde M."/>
            <person name="Katinka M."/>
            <person name="Mock T."/>
            <person name="Valentin K."/>
            <person name="Verret F."/>
            <person name="Berges J.A."/>
            <person name="Brownlee C."/>
            <person name="Cadoret J.P."/>
            <person name="Chiovitti A."/>
            <person name="Choi C.J."/>
            <person name="Coesel S."/>
            <person name="De Martino A."/>
            <person name="Detter J.C."/>
            <person name="Durkin C."/>
            <person name="Falciatore A."/>
            <person name="Fournet J."/>
            <person name="Haruta M."/>
            <person name="Huysman M.J."/>
            <person name="Jenkins B.D."/>
            <person name="Jiroutova K."/>
            <person name="Jorgensen R.E."/>
            <person name="Joubert Y."/>
            <person name="Kaplan A."/>
            <person name="Kroger N."/>
            <person name="Kroth P.G."/>
            <person name="La Roche J."/>
            <person name="Lindquist E."/>
            <person name="Lommer M."/>
            <person name="Martin-Jezequel V."/>
            <person name="Lopez P.J."/>
            <person name="Lucas S."/>
            <person name="Mangogna M."/>
            <person name="McGinnis K."/>
            <person name="Medlin L.K."/>
            <person name="Montsant A."/>
            <person name="Oudot-Le Secq M.P."/>
            <person name="Napoli C."/>
            <person name="Obornik M."/>
            <person name="Parker M.S."/>
            <person name="Petit J.L."/>
            <person name="Porcel B.M."/>
            <person name="Poulsen N."/>
            <person name="Robison M."/>
            <person name="Rychlewski L."/>
            <person name="Rynearson T.A."/>
            <person name="Schmutz J."/>
            <person name="Shapiro H."/>
            <person name="Siaut M."/>
            <person name="Stanley M."/>
            <person name="Sussman M.R."/>
            <person name="Taylor A.R."/>
            <person name="Vardi A."/>
            <person name="von Dassow P."/>
            <person name="Vyverman W."/>
            <person name="Willis A."/>
            <person name="Wyrwicz L.S."/>
            <person name="Rokhsar D.S."/>
            <person name="Weissenbach J."/>
            <person name="Armbrust E.V."/>
            <person name="Green B.R."/>
            <person name="Van de Peer Y."/>
            <person name="Grigoriev I.V."/>
        </authorList>
    </citation>
    <scope>NUCLEOTIDE SEQUENCE [LARGE SCALE GENOMIC DNA]</scope>
    <source>
        <strain evidence="2 3">CCMP1335</strain>
    </source>
</reference>
<accession>B8CC98</accession>
<dbReference type="KEGG" id="tps:THAPSDRAFT_264145"/>
<feature type="non-terminal residue" evidence="2">
    <location>
        <position position="1"/>
    </location>
</feature>
<dbReference type="HOGENOM" id="CLU_2765801_0_0_1"/>
<dbReference type="Pfam" id="PF03457">
    <property type="entry name" value="HA"/>
    <property type="match status" value="1"/>
</dbReference>
<dbReference type="PaxDb" id="35128-Thaps264145"/>
<dbReference type="AlphaFoldDB" id="B8CC98"/>
<dbReference type="GeneID" id="7450868"/>
<evidence type="ECO:0000313" key="2">
    <source>
        <dbReference type="EMBL" id="EED88920.1"/>
    </source>
</evidence>
<feature type="domain" description="Helicase-associated" evidence="1">
    <location>
        <begin position="1"/>
        <end position="68"/>
    </location>
</feature>
<reference evidence="2 3" key="1">
    <citation type="journal article" date="2004" name="Science">
        <title>The genome of the diatom Thalassiosira pseudonana: ecology, evolution, and metabolism.</title>
        <authorList>
            <person name="Armbrust E.V."/>
            <person name="Berges J.A."/>
            <person name="Bowler C."/>
            <person name="Green B.R."/>
            <person name="Martinez D."/>
            <person name="Putnam N.H."/>
            <person name="Zhou S."/>
            <person name="Allen A.E."/>
            <person name="Apt K.E."/>
            <person name="Bechner M."/>
            <person name="Brzezinski M.A."/>
            <person name="Chaal B.K."/>
            <person name="Chiovitti A."/>
            <person name="Davis A.K."/>
            <person name="Demarest M.S."/>
            <person name="Detter J.C."/>
            <person name="Glavina T."/>
            <person name="Goodstein D."/>
            <person name="Hadi M.Z."/>
            <person name="Hellsten U."/>
            <person name="Hildebrand M."/>
            <person name="Jenkins B.D."/>
            <person name="Jurka J."/>
            <person name="Kapitonov V.V."/>
            <person name="Kroger N."/>
            <person name="Lau W.W."/>
            <person name="Lane T.W."/>
            <person name="Larimer F.W."/>
            <person name="Lippmeier J.C."/>
            <person name="Lucas S."/>
            <person name="Medina M."/>
            <person name="Montsant A."/>
            <person name="Obornik M."/>
            <person name="Parker M.S."/>
            <person name="Palenik B."/>
            <person name="Pazour G.J."/>
            <person name="Richardson P.M."/>
            <person name="Rynearson T.A."/>
            <person name="Saito M.A."/>
            <person name="Schwartz D.C."/>
            <person name="Thamatrakoln K."/>
            <person name="Valentin K."/>
            <person name="Vardi A."/>
            <person name="Wilkerson F.P."/>
            <person name="Rokhsar D.S."/>
        </authorList>
    </citation>
    <scope>NUCLEOTIDE SEQUENCE [LARGE SCALE GENOMIC DNA]</scope>
    <source>
        <strain evidence="2 3">CCMP1335</strain>
    </source>
</reference>
<dbReference type="InParanoid" id="B8CC98"/>
<dbReference type="PANTHER" id="PTHR33418">
    <property type="entry name" value="HELICASE-ASSOCIATED"/>
    <property type="match status" value="1"/>
</dbReference>
<feature type="non-terminal residue" evidence="2">
    <location>
        <position position="70"/>
    </location>
</feature>
<dbReference type="PANTHER" id="PTHR33418:SF1">
    <property type="entry name" value="HELICASE-ASSOCIATED DOMAIN-CONTAINING PROTEIN"/>
    <property type="match status" value="1"/>
</dbReference>
<gene>
    <name evidence="2" type="ORF">THAPSDRAFT_264145</name>
</gene>
<keyword evidence="3" id="KW-1185">Reference proteome</keyword>
<protein>
    <recommendedName>
        <fullName evidence="1">Helicase-associated domain-containing protein</fullName>
    </recommendedName>
</protein>
<dbReference type="RefSeq" id="XP_002293911.1">
    <property type="nucleotide sequence ID" value="XM_002293875.1"/>
</dbReference>
<organism evidence="2 3">
    <name type="scientific">Thalassiosira pseudonana</name>
    <name type="common">Marine diatom</name>
    <name type="synonym">Cyclotella nana</name>
    <dbReference type="NCBI Taxonomy" id="35128"/>
    <lineage>
        <taxon>Eukaryota</taxon>
        <taxon>Sar</taxon>
        <taxon>Stramenopiles</taxon>
        <taxon>Ochrophyta</taxon>
        <taxon>Bacillariophyta</taxon>
        <taxon>Coscinodiscophyceae</taxon>
        <taxon>Thalassiosirophycidae</taxon>
        <taxon>Thalassiosirales</taxon>
        <taxon>Thalassiosiraceae</taxon>
        <taxon>Thalassiosira</taxon>
    </lineage>
</organism>
<proteinExistence type="predicted"/>
<dbReference type="Gene3D" id="6.10.140.530">
    <property type="match status" value="1"/>
</dbReference>
<name>B8CC98_THAPS</name>
<dbReference type="EMBL" id="CM000649">
    <property type="protein sequence ID" value="EED88920.1"/>
    <property type="molecule type" value="Genomic_DNA"/>
</dbReference>
<evidence type="ECO:0000313" key="3">
    <source>
        <dbReference type="Proteomes" id="UP000001449"/>
    </source>
</evidence>
<sequence length="70" mass="8662">ETRWTARYNELVAFQRQHGHCRVPHGYAFNRKLAWWVMNQRAQFSHMKQGKKTWLTRERIQMLDDLGFIW</sequence>
<evidence type="ECO:0000259" key="1">
    <source>
        <dbReference type="Pfam" id="PF03457"/>
    </source>
</evidence>